<evidence type="ECO:0000313" key="2">
    <source>
        <dbReference type="Proteomes" id="UP001432027"/>
    </source>
</evidence>
<gene>
    <name evidence="1" type="ORF">PENTCL1PPCAC_5371</name>
</gene>
<keyword evidence="2" id="KW-1185">Reference proteome</keyword>
<accession>A0AAV5SUI5</accession>
<name>A0AAV5SUI5_9BILA</name>
<dbReference type="EMBL" id="BTSX01000002">
    <property type="protein sequence ID" value="GMS83196.1"/>
    <property type="molecule type" value="Genomic_DNA"/>
</dbReference>
<protein>
    <submittedName>
        <fullName evidence="1">Uncharacterized protein</fullName>
    </submittedName>
</protein>
<organism evidence="1 2">
    <name type="scientific">Pristionchus entomophagus</name>
    <dbReference type="NCBI Taxonomy" id="358040"/>
    <lineage>
        <taxon>Eukaryota</taxon>
        <taxon>Metazoa</taxon>
        <taxon>Ecdysozoa</taxon>
        <taxon>Nematoda</taxon>
        <taxon>Chromadorea</taxon>
        <taxon>Rhabditida</taxon>
        <taxon>Rhabditina</taxon>
        <taxon>Diplogasteromorpha</taxon>
        <taxon>Diplogasteroidea</taxon>
        <taxon>Neodiplogasteridae</taxon>
        <taxon>Pristionchus</taxon>
    </lineage>
</organism>
<proteinExistence type="predicted"/>
<feature type="non-terminal residue" evidence="1">
    <location>
        <position position="1"/>
    </location>
</feature>
<dbReference type="AlphaFoldDB" id="A0AAV5SUI5"/>
<evidence type="ECO:0000313" key="1">
    <source>
        <dbReference type="EMBL" id="GMS83196.1"/>
    </source>
</evidence>
<reference evidence="1" key="1">
    <citation type="submission" date="2023-10" db="EMBL/GenBank/DDBJ databases">
        <title>Genome assembly of Pristionchus species.</title>
        <authorList>
            <person name="Yoshida K."/>
            <person name="Sommer R.J."/>
        </authorList>
    </citation>
    <scope>NUCLEOTIDE SEQUENCE</scope>
    <source>
        <strain evidence="1">RS0144</strain>
    </source>
</reference>
<comment type="caution">
    <text evidence="1">The sequence shown here is derived from an EMBL/GenBank/DDBJ whole genome shotgun (WGS) entry which is preliminary data.</text>
</comment>
<sequence length="186" mass="21102">RNYRFGREESLRAETEPHLISLIGGLEGPSADLYALIPLILQSDEVPILRNIDDSDGSLVGDHDLGLGAARIMVGRTASAVVRLGWRQRERTALSEYIEGRYRAARKRIHSSHHRPPFSGRMEFLVLLSSHGQRFQGRSPRRHLASQVRTVRLRIGSFIPPLCLGERRTLVLVLDRRLLALVLHHR</sequence>
<dbReference type="Proteomes" id="UP001432027">
    <property type="component" value="Unassembled WGS sequence"/>
</dbReference>